<keyword evidence="1" id="KW-0378">Hydrolase</keyword>
<dbReference type="Gene3D" id="3.40.50.1240">
    <property type="entry name" value="Phosphoglycerate mutase-like"/>
    <property type="match status" value="1"/>
</dbReference>
<gene>
    <name evidence="2" type="ORF">BZA70DRAFT_238545</name>
</gene>
<evidence type="ECO:0000256" key="1">
    <source>
        <dbReference type="ARBA" id="ARBA00022801"/>
    </source>
</evidence>
<dbReference type="SUPFAM" id="SSF53254">
    <property type="entry name" value="Phosphoglycerate mutase-like"/>
    <property type="match status" value="1"/>
</dbReference>
<dbReference type="InterPro" id="IPR051695">
    <property type="entry name" value="Phosphoglycerate_Mutase"/>
</dbReference>
<dbReference type="EMBL" id="JBBJBU010000006">
    <property type="protein sequence ID" value="KAK7205003.1"/>
    <property type="molecule type" value="Genomic_DNA"/>
</dbReference>
<dbReference type="CDD" id="cd07067">
    <property type="entry name" value="HP_PGM_like"/>
    <property type="match status" value="1"/>
</dbReference>
<dbReference type="PANTHER" id="PTHR46517">
    <property type="entry name" value="FRUCTOSE-2,6-BISPHOSPHATASE TIGAR"/>
    <property type="match status" value="1"/>
</dbReference>
<dbReference type="InterPro" id="IPR029033">
    <property type="entry name" value="His_PPase_superfam"/>
</dbReference>
<name>A0ABR1F7C0_9ASCO</name>
<dbReference type="SMART" id="SM00855">
    <property type="entry name" value="PGAM"/>
    <property type="match status" value="1"/>
</dbReference>
<evidence type="ECO:0000313" key="2">
    <source>
        <dbReference type="EMBL" id="KAK7205003.1"/>
    </source>
</evidence>
<comment type="caution">
    <text evidence="2">The sequence shown here is derived from an EMBL/GenBank/DDBJ whole genome shotgun (WGS) entry which is preliminary data.</text>
</comment>
<evidence type="ECO:0000313" key="3">
    <source>
        <dbReference type="Proteomes" id="UP001498771"/>
    </source>
</evidence>
<dbReference type="Pfam" id="PF00300">
    <property type="entry name" value="His_Phos_1"/>
    <property type="match status" value="1"/>
</dbReference>
<accession>A0ABR1F7C0</accession>
<sequence>MSIEELVKAAEEDDSVLQVFVIRHGRTPENDRRIIQGHMNTSLNETGQDQAKTCGTRVLTHVPFDAIWSSDLLRCLQTRDLALSSHLTSIPPAHIHETDLLRERGFGDLEGFRANVALEILKQRGQTFETAGEKIEIFQARLAMAWDAILDEAFEHGFKRVAVVTHGGNLVHLLRKQRGYKFADSIPTNRISGLLNTSITIINVTRSTKDKTISSGAIVEFNNAEHLRDEEDATSSGRDKVVDNF</sequence>
<protein>
    <submittedName>
        <fullName evidence="2">Histidine phosphatase superfamily</fullName>
    </submittedName>
</protein>
<dbReference type="PANTHER" id="PTHR46517:SF1">
    <property type="entry name" value="FRUCTOSE-2,6-BISPHOSPHATASE TIGAR"/>
    <property type="match status" value="1"/>
</dbReference>
<keyword evidence="3" id="KW-1185">Reference proteome</keyword>
<dbReference type="Proteomes" id="UP001498771">
    <property type="component" value="Unassembled WGS sequence"/>
</dbReference>
<organism evidence="2 3">
    <name type="scientific">Myxozyma melibiosi</name>
    <dbReference type="NCBI Taxonomy" id="54550"/>
    <lineage>
        <taxon>Eukaryota</taxon>
        <taxon>Fungi</taxon>
        <taxon>Dikarya</taxon>
        <taxon>Ascomycota</taxon>
        <taxon>Saccharomycotina</taxon>
        <taxon>Lipomycetes</taxon>
        <taxon>Lipomycetales</taxon>
        <taxon>Lipomycetaceae</taxon>
        <taxon>Myxozyma</taxon>
    </lineage>
</organism>
<dbReference type="GeneID" id="90035962"/>
<dbReference type="RefSeq" id="XP_064768036.1">
    <property type="nucleotide sequence ID" value="XM_064910450.1"/>
</dbReference>
<proteinExistence type="predicted"/>
<dbReference type="InterPro" id="IPR013078">
    <property type="entry name" value="His_Pase_superF_clade-1"/>
</dbReference>
<reference evidence="2 3" key="1">
    <citation type="submission" date="2024-03" db="EMBL/GenBank/DDBJ databases">
        <title>Genome-scale model development and genomic sequencing of the oleaginous clade Lipomyces.</title>
        <authorList>
            <consortium name="Lawrence Berkeley National Laboratory"/>
            <person name="Czajka J.J."/>
            <person name="Han Y."/>
            <person name="Kim J."/>
            <person name="Mondo S.J."/>
            <person name="Hofstad B.A."/>
            <person name="Robles A."/>
            <person name="Haridas S."/>
            <person name="Riley R."/>
            <person name="LaButti K."/>
            <person name="Pangilinan J."/>
            <person name="Andreopoulos W."/>
            <person name="Lipzen A."/>
            <person name="Yan J."/>
            <person name="Wang M."/>
            <person name="Ng V."/>
            <person name="Grigoriev I.V."/>
            <person name="Spatafora J.W."/>
            <person name="Magnuson J.K."/>
            <person name="Baker S.E."/>
            <person name="Pomraning K.R."/>
        </authorList>
    </citation>
    <scope>NUCLEOTIDE SEQUENCE [LARGE SCALE GENOMIC DNA]</scope>
    <source>
        <strain evidence="2 3">Phaff 52-87</strain>
    </source>
</reference>